<evidence type="ECO:0000259" key="3">
    <source>
        <dbReference type="Pfam" id="PF00296"/>
    </source>
</evidence>
<dbReference type="Proteomes" id="UP000196573">
    <property type="component" value="Unassembled WGS sequence"/>
</dbReference>
<dbReference type="Gene3D" id="3.20.20.30">
    <property type="entry name" value="Luciferase-like domain"/>
    <property type="match status" value="1"/>
</dbReference>
<dbReference type="RefSeq" id="WP_087112368.1">
    <property type="nucleotide sequence ID" value="NZ_CBCSCN010000011.1"/>
</dbReference>
<dbReference type="PANTHER" id="PTHR30137">
    <property type="entry name" value="LUCIFERASE-LIKE MONOOXYGENASE"/>
    <property type="match status" value="1"/>
</dbReference>
<gene>
    <name evidence="4" type="primary">limB</name>
    <name evidence="4" type="ORF">EHSB41UT_03714</name>
</gene>
<evidence type="ECO:0000313" key="5">
    <source>
        <dbReference type="Proteomes" id="UP000196573"/>
    </source>
</evidence>
<protein>
    <submittedName>
        <fullName evidence="4">Limonene 1,2-monooxygenase</fullName>
        <ecNumber evidence="4">1.14.13.107</ecNumber>
    </submittedName>
</protein>
<evidence type="ECO:0000256" key="1">
    <source>
        <dbReference type="ARBA" id="ARBA00023002"/>
    </source>
</evidence>
<reference evidence="4 5" key="1">
    <citation type="submission" date="2017-03" db="EMBL/GenBank/DDBJ databases">
        <authorList>
            <person name="Afonso C.L."/>
            <person name="Miller P.J."/>
            <person name="Scott M.A."/>
            <person name="Spackman E."/>
            <person name="Goraichik I."/>
            <person name="Dimitrov K.M."/>
            <person name="Suarez D.L."/>
            <person name="Swayne D.E."/>
        </authorList>
    </citation>
    <scope>NUCLEOTIDE SEQUENCE [LARGE SCALE GENOMIC DNA]</scope>
    <source>
        <strain evidence="4">SB41UT1</strain>
    </source>
</reference>
<accession>A0A1X7AP49</accession>
<dbReference type="AlphaFoldDB" id="A0A1X7AP49"/>
<dbReference type="EC" id="1.14.13.107" evidence="4"/>
<dbReference type="OrthoDB" id="9780518at2"/>
<dbReference type="PANTHER" id="PTHR30137:SF8">
    <property type="entry name" value="BLR5498 PROTEIN"/>
    <property type="match status" value="1"/>
</dbReference>
<evidence type="ECO:0000256" key="2">
    <source>
        <dbReference type="ARBA" id="ARBA00023033"/>
    </source>
</evidence>
<name>A0A1X7AP49_9GAMM</name>
<keyword evidence="2 4" id="KW-0503">Monooxygenase</keyword>
<dbReference type="GO" id="GO:0052601">
    <property type="term" value="F:limonene 1,2-monooxygenase [NAD(P)H) activity"/>
    <property type="evidence" value="ECO:0007669"/>
    <property type="project" value="UniProtKB-EC"/>
</dbReference>
<keyword evidence="1 4" id="KW-0560">Oxidoreductase</keyword>
<evidence type="ECO:0000313" key="4">
    <source>
        <dbReference type="EMBL" id="SMA49923.1"/>
    </source>
</evidence>
<proteinExistence type="predicted"/>
<organism evidence="4 5">
    <name type="scientific">Parendozoicomonas haliclonae</name>
    <dbReference type="NCBI Taxonomy" id="1960125"/>
    <lineage>
        <taxon>Bacteria</taxon>
        <taxon>Pseudomonadati</taxon>
        <taxon>Pseudomonadota</taxon>
        <taxon>Gammaproteobacteria</taxon>
        <taxon>Oceanospirillales</taxon>
        <taxon>Endozoicomonadaceae</taxon>
        <taxon>Parendozoicomonas</taxon>
    </lineage>
</organism>
<dbReference type="Pfam" id="PF00296">
    <property type="entry name" value="Bac_luciferase"/>
    <property type="match status" value="1"/>
</dbReference>
<dbReference type="InterPro" id="IPR036661">
    <property type="entry name" value="Luciferase-like_sf"/>
</dbReference>
<dbReference type="SUPFAM" id="SSF51679">
    <property type="entry name" value="Bacterial luciferase-like"/>
    <property type="match status" value="1"/>
</dbReference>
<dbReference type="InterPro" id="IPR050766">
    <property type="entry name" value="Bact_Lucif_Oxidored"/>
</dbReference>
<keyword evidence="5" id="KW-1185">Reference proteome</keyword>
<dbReference type="InterPro" id="IPR011251">
    <property type="entry name" value="Luciferase-like_dom"/>
</dbReference>
<dbReference type="GO" id="GO:0005829">
    <property type="term" value="C:cytosol"/>
    <property type="evidence" value="ECO:0007669"/>
    <property type="project" value="TreeGrafter"/>
</dbReference>
<sequence length="374" mass="43214">MKTHILVQPYMRGIGEDVINPGSDRQRYQDLLDNLTTQMQFADDNGYYGFCMTEHHLQVEGIETTTNPILWNMHVANHTKHLKVGQVGMCLPAHNPVTLAEDLAMLDHMTKGRLYVGFVRGNTPRWLNTLAQHLNISTSQSDKSEVDMRNRRLFEENFRIIKKLWTEDTINFQGEFWNIPPKDPIEWHFPPTKMWAREGDIDENHIIQRVGIVPKPYQDPHPPIYAPFSWSMDTCRFWAREGGKMVSFVGKNDFIDITIDEYVKEAESVGRQVARNDVLALGGHLVIGRNEKEAKKHKETFENLFNTAYNVPPYKVPMGRLWEGSIQQVIDQVGTLKESYGVDEFVCWHHVGYFPQEEELAMLDAFGEVIKALK</sequence>
<dbReference type="EMBL" id="FWPT01000009">
    <property type="protein sequence ID" value="SMA49923.1"/>
    <property type="molecule type" value="Genomic_DNA"/>
</dbReference>
<feature type="domain" description="Luciferase-like" evidence="3">
    <location>
        <begin position="24"/>
        <end position="298"/>
    </location>
</feature>